<dbReference type="GO" id="GO:0019543">
    <property type="term" value="P:propionate catabolic process"/>
    <property type="evidence" value="ECO:0007669"/>
    <property type="project" value="TreeGrafter"/>
</dbReference>
<keyword evidence="7" id="KW-0210">Decarboxylase</keyword>
<gene>
    <name evidence="16" type="ORF">PVAND_014401</name>
</gene>
<dbReference type="EMBL" id="JADBJN010000004">
    <property type="protein sequence ID" value="KAG5666370.1"/>
    <property type="molecule type" value="Genomic_DNA"/>
</dbReference>
<dbReference type="FunFam" id="3.90.228.20:FF:000005">
    <property type="entry name" value="Phosphoenolpyruvate carboxykinase [GTP], mitochondrial"/>
    <property type="match status" value="1"/>
</dbReference>
<dbReference type="GO" id="GO:0046327">
    <property type="term" value="P:glycerol biosynthetic process from pyruvate"/>
    <property type="evidence" value="ECO:0007669"/>
    <property type="project" value="TreeGrafter"/>
</dbReference>
<dbReference type="Gene3D" id="3.90.228.20">
    <property type="match status" value="1"/>
</dbReference>
<name>A0A9J6B9H8_POLVA</name>
<dbReference type="GO" id="GO:0006107">
    <property type="term" value="P:oxaloacetate metabolic process"/>
    <property type="evidence" value="ECO:0007669"/>
    <property type="project" value="TreeGrafter"/>
</dbReference>
<sequence length="641" mass="71659">MFRVLKRVSTISFNHHSTINASFLNRKIHSYQLANGFDPAVLPSMVRNFIEDSARLCEPDSIHICDGSESENKMMLNEMQASGTIVSLPKYDNCWLAKTNPADVARVESKTFICTEMKEDAVCIPKKGVTGMLGNWISPQDYEKAILDRFPGSMRGRKMYVVPFSMGPLGSKLSKIGIEITDSPYVVASMRIMTRMGSSVLDLIDDDFVRCLHSIGRPASGIIEMPSWICDPQRTIILHKADKNEIVSYGSAYGGNALLGKKCFALRIGSKIAQREGWLAEHMLILGITAPNGIKRYIAAAFPSACGKTNLAMMMPTLKGFKVECVGDDIAWMKFDKNGQLRAINPENGFFGVAPGTSYETNPNAMKTCLKDTIFTNVASTSDGGVYWEGLEDSIGTNISITDWHGKPWKRGVNNTTSAHPNSRFCAPAKNCPIMDSKWEDPEGVPISAILFGGRRPEGVPLVYEAYNWQHGVMIGSAMRSEATAAAEHKGKVIMHDPMAMRPFLGYNFGKYLQHWLNMEVAGCKMPKIFHVNWFLKGNDGKFLWPGYGENSRVLDWILKRIEGEECFDETSIGKVPCSNSIRLDGLKQEVDMKKLFKIDKEFWLKEVKEIQKFYEEQVGNDLPEAVKNELNGLKERVEQM</sequence>
<dbReference type="GO" id="GO:0005525">
    <property type="term" value="F:GTP binding"/>
    <property type="evidence" value="ECO:0007669"/>
    <property type="project" value="UniProtKB-KW"/>
</dbReference>
<evidence type="ECO:0000256" key="6">
    <source>
        <dbReference type="ARBA" id="ARBA00022741"/>
    </source>
</evidence>
<feature type="domain" description="Phosphoenolpyruvate carboxykinase GTP-utilising N-terminal" evidence="15">
    <location>
        <begin position="48"/>
        <end position="273"/>
    </location>
</feature>
<evidence type="ECO:0000259" key="15">
    <source>
        <dbReference type="Pfam" id="PF17297"/>
    </source>
</evidence>
<evidence type="ECO:0000259" key="14">
    <source>
        <dbReference type="Pfam" id="PF00821"/>
    </source>
</evidence>
<dbReference type="PANTHER" id="PTHR11561">
    <property type="entry name" value="PHOSPHOENOLPYRUVATE CARBOXYKINASE"/>
    <property type="match status" value="1"/>
</dbReference>
<dbReference type="GO" id="GO:0030145">
    <property type="term" value="F:manganese ion binding"/>
    <property type="evidence" value="ECO:0007669"/>
    <property type="project" value="TreeGrafter"/>
</dbReference>
<dbReference type="InterPro" id="IPR035077">
    <property type="entry name" value="PEP_carboxykinase_GTP_C"/>
</dbReference>
<evidence type="ECO:0000256" key="7">
    <source>
        <dbReference type="ARBA" id="ARBA00022793"/>
    </source>
</evidence>
<dbReference type="AlphaFoldDB" id="A0A9J6B9H8"/>
<keyword evidence="6" id="KW-0547">Nucleotide-binding</keyword>
<evidence type="ECO:0000256" key="9">
    <source>
        <dbReference type="ARBA" id="ARBA00023211"/>
    </source>
</evidence>
<comment type="catalytic activity">
    <reaction evidence="11">
        <text>oxaloacetate + GTP = phosphoenolpyruvate + GDP + CO2</text>
        <dbReference type="Rhea" id="RHEA:10388"/>
        <dbReference type="ChEBI" id="CHEBI:16452"/>
        <dbReference type="ChEBI" id="CHEBI:16526"/>
        <dbReference type="ChEBI" id="CHEBI:37565"/>
        <dbReference type="ChEBI" id="CHEBI:58189"/>
        <dbReference type="ChEBI" id="CHEBI:58702"/>
        <dbReference type="EC" id="4.1.1.32"/>
    </reaction>
</comment>
<dbReference type="InterPro" id="IPR018091">
    <property type="entry name" value="PEP_carboxykin_GTP_CS"/>
</dbReference>
<protein>
    <recommendedName>
        <fullName evidence="13">Phosphoenolpyruvate carboxykinase [GTP]</fullName>
        <ecNumber evidence="4">4.1.1.32</ecNumber>
    </recommendedName>
</protein>
<dbReference type="InterPro" id="IPR035078">
    <property type="entry name" value="PEP_carboxykinase_GTP_N"/>
</dbReference>
<keyword evidence="8" id="KW-0342">GTP-binding</keyword>
<keyword evidence="10" id="KW-0456">Lyase</keyword>
<dbReference type="Gene3D" id="2.170.8.10">
    <property type="entry name" value="Phosphoenolpyruvate Carboxykinase, domain 2"/>
    <property type="match status" value="1"/>
</dbReference>
<comment type="caution">
    <text evidence="16">The sequence shown here is derived from an EMBL/GenBank/DDBJ whole genome shotgun (WGS) entry which is preliminary data.</text>
</comment>
<accession>A0A9J6B9H8</accession>
<dbReference type="EC" id="4.1.1.32" evidence="4"/>
<dbReference type="SUPFAM" id="SSF53795">
    <property type="entry name" value="PEP carboxykinase-like"/>
    <property type="match status" value="1"/>
</dbReference>
<evidence type="ECO:0000256" key="13">
    <source>
        <dbReference type="ARBA" id="ARBA00072283"/>
    </source>
</evidence>
<evidence type="ECO:0000313" key="16">
    <source>
        <dbReference type="EMBL" id="KAG5666370.1"/>
    </source>
</evidence>
<reference evidence="16" key="1">
    <citation type="submission" date="2021-03" db="EMBL/GenBank/DDBJ databases">
        <title>Chromosome level genome of the anhydrobiotic midge Polypedilum vanderplanki.</title>
        <authorList>
            <person name="Yoshida Y."/>
            <person name="Kikawada T."/>
            <person name="Gusev O."/>
        </authorList>
    </citation>
    <scope>NUCLEOTIDE SEQUENCE</scope>
    <source>
        <strain evidence="16">NIAS01</strain>
        <tissue evidence="16">Whole body or cell culture</tissue>
    </source>
</reference>
<dbReference type="PROSITE" id="PS00505">
    <property type="entry name" value="PEPCK_GTP"/>
    <property type="match status" value="1"/>
</dbReference>
<evidence type="ECO:0000313" key="17">
    <source>
        <dbReference type="Proteomes" id="UP001107558"/>
    </source>
</evidence>
<evidence type="ECO:0000256" key="1">
    <source>
        <dbReference type="ARBA" id="ARBA00001936"/>
    </source>
</evidence>
<dbReference type="GO" id="GO:0033993">
    <property type="term" value="P:response to lipid"/>
    <property type="evidence" value="ECO:0007669"/>
    <property type="project" value="TreeGrafter"/>
</dbReference>
<comment type="cofactor">
    <cofactor evidence="1">
        <name>Mn(2+)</name>
        <dbReference type="ChEBI" id="CHEBI:29035"/>
    </cofactor>
</comment>
<organism evidence="16 17">
    <name type="scientific">Polypedilum vanderplanki</name>
    <name type="common">Sleeping chironomid midge</name>
    <dbReference type="NCBI Taxonomy" id="319348"/>
    <lineage>
        <taxon>Eukaryota</taxon>
        <taxon>Metazoa</taxon>
        <taxon>Ecdysozoa</taxon>
        <taxon>Arthropoda</taxon>
        <taxon>Hexapoda</taxon>
        <taxon>Insecta</taxon>
        <taxon>Pterygota</taxon>
        <taxon>Neoptera</taxon>
        <taxon>Endopterygota</taxon>
        <taxon>Diptera</taxon>
        <taxon>Nematocera</taxon>
        <taxon>Chironomoidea</taxon>
        <taxon>Chironomidae</taxon>
        <taxon>Chironominae</taxon>
        <taxon>Polypedilum</taxon>
        <taxon>Polypedilum</taxon>
    </lineage>
</organism>
<dbReference type="GO" id="GO:0071333">
    <property type="term" value="P:cellular response to glucose stimulus"/>
    <property type="evidence" value="ECO:0007669"/>
    <property type="project" value="TreeGrafter"/>
</dbReference>
<evidence type="ECO:0000256" key="4">
    <source>
        <dbReference type="ARBA" id="ARBA00012306"/>
    </source>
</evidence>
<evidence type="ECO:0000256" key="5">
    <source>
        <dbReference type="ARBA" id="ARBA00022723"/>
    </source>
</evidence>
<comment type="subunit">
    <text evidence="3">Monomer.</text>
</comment>
<evidence type="ECO:0000256" key="8">
    <source>
        <dbReference type="ARBA" id="ARBA00023134"/>
    </source>
</evidence>
<dbReference type="GO" id="GO:0005829">
    <property type="term" value="C:cytosol"/>
    <property type="evidence" value="ECO:0007669"/>
    <property type="project" value="TreeGrafter"/>
</dbReference>
<dbReference type="NCBIfam" id="NF003253">
    <property type="entry name" value="PRK04210.1"/>
    <property type="match status" value="1"/>
</dbReference>
<dbReference type="Proteomes" id="UP001107558">
    <property type="component" value="Chromosome 4"/>
</dbReference>
<dbReference type="GO" id="GO:0006094">
    <property type="term" value="P:gluconeogenesis"/>
    <property type="evidence" value="ECO:0007669"/>
    <property type="project" value="InterPro"/>
</dbReference>
<dbReference type="SUPFAM" id="SSF68923">
    <property type="entry name" value="PEP carboxykinase N-terminal domain"/>
    <property type="match status" value="1"/>
</dbReference>
<dbReference type="InterPro" id="IPR008209">
    <property type="entry name" value="PEP_carboxykinase_GTP"/>
</dbReference>
<keyword evidence="9" id="KW-0464">Manganese</keyword>
<dbReference type="GO" id="GO:0004613">
    <property type="term" value="F:phosphoenolpyruvate carboxykinase (GTP) activity"/>
    <property type="evidence" value="ECO:0007669"/>
    <property type="project" value="UniProtKB-EC"/>
</dbReference>
<dbReference type="InterPro" id="IPR013035">
    <property type="entry name" value="PEP_carboxykinase_C"/>
</dbReference>
<proteinExistence type="inferred from homology"/>
<dbReference type="PANTHER" id="PTHR11561:SF0">
    <property type="entry name" value="PHOSPHOENOLPYRUVATE CARBOXYKINASE [GTP]-RELATED"/>
    <property type="match status" value="1"/>
</dbReference>
<dbReference type="FunFam" id="3.40.449.10:FF:000003">
    <property type="entry name" value="Phosphoenolpyruvate carboxykinase, cytosolic [GTP]"/>
    <property type="match status" value="1"/>
</dbReference>
<evidence type="ECO:0000256" key="10">
    <source>
        <dbReference type="ARBA" id="ARBA00023239"/>
    </source>
</evidence>
<evidence type="ECO:0000256" key="12">
    <source>
        <dbReference type="ARBA" id="ARBA00058806"/>
    </source>
</evidence>
<evidence type="ECO:0000256" key="2">
    <source>
        <dbReference type="ARBA" id="ARBA00005796"/>
    </source>
</evidence>
<comment type="similarity">
    <text evidence="2">Belongs to the phosphoenolpyruvate carboxykinase [GTP] family.</text>
</comment>
<keyword evidence="17" id="KW-1185">Reference proteome</keyword>
<dbReference type="PIRSF" id="PIRSF001348">
    <property type="entry name" value="PEP_carboxykinase_GTP"/>
    <property type="match status" value="1"/>
</dbReference>
<dbReference type="Pfam" id="PF17297">
    <property type="entry name" value="PEPCK_N"/>
    <property type="match status" value="1"/>
</dbReference>
<dbReference type="GO" id="GO:0042594">
    <property type="term" value="P:response to starvation"/>
    <property type="evidence" value="ECO:0007669"/>
    <property type="project" value="TreeGrafter"/>
</dbReference>
<dbReference type="CDD" id="cd00819">
    <property type="entry name" value="PEPCK_GTP"/>
    <property type="match status" value="1"/>
</dbReference>
<dbReference type="HAMAP" id="MF_00452">
    <property type="entry name" value="PEPCK_GTP"/>
    <property type="match status" value="1"/>
</dbReference>
<dbReference type="InterPro" id="IPR008210">
    <property type="entry name" value="PEP_carboxykinase_N"/>
</dbReference>
<evidence type="ECO:0000256" key="11">
    <source>
        <dbReference type="ARBA" id="ARBA00051400"/>
    </source>
</evidence>
<comment type="function">
    <text evidence="12">Catalyzes the conversion of oxaloacetate (OAA) to phosphoenolpyruvate (PEP), the rate-limiting step in the metabolic pathway that produces glucose from lactate and other precursors derived from the citric acid cycle.</text>
</comment>
<dbReference type="Pfam" id="PF00821">
    <property type="entry name" value="PEPCK_GTP"/>
    <property type="match status" value="1"/>
</dbReference>
<feature type="domain" description="Phosphoenolpyruvate carboxykinase C-terminal P-loop" evidence="14">
    <location>
        <begin position="278"/>
        <end position="637"/>
    </location>
</feature>
<keyword evidence="5" id="KW-0479">Metal-binding</keyword>
<dbReference type="OrthoDB" id="5841594at2759"/>
<evidence type="ECO:0000256" key="3">
    <source>
        <dbReference type="ARBA" id="ARBA00011245"/>
    </source>
</evidence>
<dbReference type="Gene3D" id="3.40.449.10">
    <property type="entry name" value="Phosphoenolpyruvate Carboxykinase, domain 1"/>
    <property type="match status" value="1"/>
</dbReference>